<gene>
    <name evidence="3" type="ORF">DW758_13485</name>
    <name evidence="2" type="ORF">GAQ34_03410</name>
</gene>
<dbReference type="RefSeq" id="WP_118132275.1">
    <property type="nucleotide sequence ID" value="NZ_BAABXG010000001.1"/>
</dbReference>
<sequence>METIIHFIIFLTAVIEIVLLVRFFALCNHVEEIKKKMVPNENFQAMFLLYCSTGEKDKAKELLLHEISLDKLFTAAFFSVLPEHDKAKQAILTKYGKLLEMVDVTLDFDTVDKYLKG</sequence>
<dbReference type="EMBL" id="WCUA01000002">
    <property type="protein sequence ID" value="KAB4187791.1"/>
    <property type="molecule type" value="Genomic_DNA"/>
</dbReference>
<keyword evidence="1" id="KW-0472">Membrane</keyword>
<keyword evidence="1" id="KW-1133">Transmembrane helix</keyword>
<name>A0A414IGT4_BACUN</name>
<dbReference type="Proteomes" id="UP000283601">
    <property type="component" value="Unassembled WGS sequence"/>
</dbReference>
<keyword evidence="1" id="KW-0812">Transmembrane</keyword>
<evidence type="ECO:0000313" key="5">
    <source>
        <dbReference type="Proteomes" id="UP000442334"/>
    </source>
</evidence>
<reference evidence="2 5" key="2">
    <citation type="journal article" date="2019" name="Nat. Med.">
        <title>A library of human gut bacterial isolates paired with longitudinal multiomics data enables mechanistic microbiome research.</title>
        <authorList>
            <person name="Poyet M."/>
            <person name="Groussin M."/>
            <person name="Gibbons S.M."/>
            <person name="Avila-Pacheco J."/>
            <person name="Jiang X."/>
            <person name="Kearney S.M."/>
            <person name="Perrotta A.R."/>
            <person name="Berdy B."/>
            <person name="Zhao S."/>
            <person name="Lieberman T.D."/>
            <person name="Swanson P.K."/>
            <person name="Smith M."/>
            <person name="Roesemann S."/>
            <person name="Alexander J.E."/>
            <person name="Rich S.A."/>
            <person name="Livny J."/>
            <person name="Vlamakis H."/>
            <person name="Clish C."/>
            <person name="Bullock K."/>
            <person name="Deik A."/>
            <person name="Scott J."/>
            <person name="Pierce K.A."/>
            <person name="Xavier R.J."/>
            <person name="Alm E.J."/>
        </authorList>
    </citation>
    <scope>NUCLEOTIDE SEQUENCE [LARGE SCALE GENOMIC DNA]</scope>
    <source>
        <strain evidence="2 5">BIOML-A21</strain>
    </source>
</reference>
<reference evidence="3 4" key="1">
    <citation type="submission" date="2018-08" db="EMBL/GenBank/DDBJ databases">
        <title>A genome reference for cultivated species of the human gut microbiota.</title>
        <authorList>
            <person name="Zou Y."/>
            <person name="Xue W."/>
            <person name="Luo G."/>
        </authorList>
    </citation>
    <scope>NUCLEOTIDE SEQUENCE [LARGE SCALE GENOMIC DNA]</scope>
    <source>
        <strain evidence="3 4">AM29-12AC</strain>
    </source>
</reference>
<dbReference type="Proteomes" id="UP000442334">
    <property type="component" value="Unassembled WGS sequence"/>
</dbReference>
<evidence type="ECO:0000313" key="4">
    <source>
        <dbReference type="Proteomes" id="UP000283601"/>
    </source>
</evidence>
<evidence type="ECO:0000313" key="2">
    <source>
        <dbReference type="EMBL" id="KAB4187791.1"/>
    </source>
</evidence>
<feature type="transmembrane region" description="Helical" evidence="1">
    <location>
        <begin position="6"/>
        <end position="27"/>
    </location>
</feature>
<dbReference type="EMBL" id="QSJZ01000011">
    <property type="protein sequence ID" value="RHE22228.1"/>
    <property type="molecule type" value="Genomic_DNA"/>
</dbReference>
<evidence type="ECO:0000256" key="1">
    <source>
        <dbReference type="SAM" id="Phobius"/>
    </source>
</evidence>
<evidence type="ECO:0000313" key="3">
    <source>
        <dbReference type="EMBL" id="RHE22228.1"/>
    </source>
</evidence>
<organism evidence="3 4">
    <name type="scientific">Bacteroides uniformis</name>
    <dbReference type="NCBI Taxonomy" id="820"/>
    <lineage>
        <taxon>Bacteria</taxon>
        <taxon>Pseudomonadati</taxon>
        <taxon>Bacteroidota</taxon>
        <taxon>Bacteroidia</taxon>
        <taxon>Bacteroidales</taxon>
        <taxon>Bacteroidaceae</taxon>
        <taxon>Bacteroides</taxon>
    </lineage>
</organism>
<accession>A0A414IGT4</accession>
<dbReference type="AlphaFoldDB" id="A0A414IGT4"/>
<protein>
    <submittedName>
        <fullName evidence="3">Uncharacterized protein</fullName>
    </submittedName>
</protein>
<comment type="caution">
    <text evidence="3">The sequence shown here is derived from an EMBL/GenBank/DDBJ whole genome shotgun (WGS) entry which is preliminary data.</text>
</comment>
<proteinExistence type="predicted"/>